<evidence type="ECO:0000256" key="2">
    <source>
        <dbReference type="PROSITE-ProRule" id="PRU00591"/>
    </source>
</evidence>
<dbReference type="Pfam" id="PF19085">
    <property type="entry name" value="Choline_bind_2"/>
    <property type="match status" value="1"/>
</dbReference>
<feature type="repeat" description="Cell wall-binding" evidence="2">
    <location>
        <begin position="352"/>
        <end position="371"/>
    </location>
</feature>
<evidence type="ECO:0000259" key="6">
    <source>
        <dbReference type="Pfam" id="PF07486"/>
    </source>
</evidence>
<dbReference type="SUPFAM" id="SSF69360">
    <property type="entry name" value="Cell wall binding repeat"/>
    <property type="match status" value="3"/>
</dbReference>
<feature type="repeat" description="Cell wall-binding" evidence="2">
    <location>
        <begin position="372"/>
        <end position="391"/>
    </location>
</feature>
<dbReference type="Gene3D" id="1.10.10.2520">
    <property type="entry name" value="Cell wall hydrolase SleB, domain 1"/>
    <property type="match status" value="1"/>
</dbReference>
<dbReference type="PROSITE" id="PS51170">
    <property type="entry name" value="CW"/>
    <property type="match status" value="6"/>
</dbReference>
<reference evidence="7 8" key="1">
    <citation type="submission" date="2019-01" db="EMBL/GenBank/DDBJ databases">
        <title>Blautia sp. nov. KGMB01111 isolated human feces.</title>
        <authorList>
            <person name="Park J.-E."/>
            <person name="Kim J.-S."/>
            <person name="Park S.-H."/>
        </authorList>
    </citation>
    <scope>NUCLEOTIDE SEQUENCE [LARGE SCALE GENOMIC DNA]</scope>
    <source>
        <strain evidence="7 8">KGMB01111</strain>
    </source>
</reference>
<feature type="repeat" description="Cell wall-binding" evidence="2">
    <location>
        <begin position="171"/>
        <end position="190"/>
    </location>
</feature>
<dbReference type="Pfam" id="PF07486">
    <property type="entry name" value="Hydrolase_2"/>
    <property type="match status" value="1"/>
</dbReference>
<accession>A0A4Q1RI38</accession>
<feature type="repeat" description="Cell wall-binding" evidence="2">
    <location>
        <begin position="232"/>
        <end position="251"/>
    </location>
</feature>
<dbReference type="Pfam" id="PF19127">
    <property type="entry name" value="Choline_bind_3"/>
    <property type="match status" value="3"/>
</dbReference>
<keyword evidence="1" id="KW-0677">Repeat</keyword>
<evidence type="ECO:0000313" key="7">
    <source>
        <dbReference type="EMBL" id="RXS75288.1"/>
    </source>
</evidence>
<keyword evidence="8" id="KW-1185">Reference proteome</keyword>
<dbReference type="AlphaFoldDB" id="A0A4Q1RI38"/>
<organism evidence="7 8">
    <name type="scientific">Blautia faecicola</name>
    <dbReference type="NCBI Taxonomy" id="2509240"/>
    <lineage>
        <taxon>Bacteria</taxon>
        <taxon>Bacillati</taxon>
        <taxon>Bacillota</taxon>
        <taxon>Clostridia</taxon>
        <taxon>Lachnospirales</taxon>
        <taxon>Lachnospiraceae</taxon>
        <taxon>Blautia</taxon>
    </lineage>
</organism>
<sequence>MKKKYVSILLAGCMAVSMMTPAGAVWADENPVVAAQGTVQGEKTAEDQEMITDQQPETEEEKPAEEPVVSESQDIGEGEKETVAEEEKSGDSLSTDNNAENELEVQAATNRWVRSGNRWWYCHRDGSYTKDDWEAINGVWYYFDQSGWMVTGWLKKPEGWYYLNPSTGAMATGWASINGKWYFLNSAGRMVTGWLSRSSGWYYLSDSGAMVTGWLKKPEGWYYLNPSTGAMATGWANVNGKWYFLNSAGRMVTGWLSRPSGWYYLSDSGAMATGWQYIRNAWYYLEEGNGNMVTGWKQVGNNWYYLQSSGAMAANTWIGDYYVNGSGVWVQGYWVQSGNRWWYANPDGTYPKNGWKTIQSKQYYFDKDGWMVTGWLKIGSTWYYLNPSGERAYDQWVGTPKAIGSCYISKYGKAVTGTTYSLGDYIYTFDANGYCTKKENRYSYATDSKNGKTYKVEKQYDTDASNMSEDDFLAAAVYAESANQGLTGMTGVAMVMLNRMANAAYPSDARIMIYQASQFEVARDGALTKAIAKLNSSETAMKNAKEAVRKAREIRAAYQKDGTVTPIEGLNVPAGHTIFEYLGFMTPAAFQSSNLDPVKTAMFTYKNTAFYTSWIKKS</sequence>
<keyword evidence="5" id="KW-0732">Signal</keyword>
<feature type="repeat" description="Cell wall-binding" evidence="2">
    <location>
        <begin position="293"/>
        <end position="312"/>
    </location>
</feature>
<evidence type="ECO:0000256" key="3">
    <source>
        <dbReference type="SAM" id="Coils"/>
    </source>
</evidence>
<gene>
    <name evidence="7" type="ORF">ETP43_08700</name>
</gene>
<dbReference type="InterPro" id="IPR018337">
    <property type="entry name" value="Cell_wall/Cho-bd_repeat"/>
</dbReference>
<keyword evidence="3" id="KW-0175">Coiled coil</keyword>
<name>A0A4Q1RI38_9FIRM</name>
<feature type="signal peptide" evidence="5">
    <location>
        <begin position="1"/>
        <end position="24"/>
    </location>
</feature>
<dbReference type="InterPro" id="IPR011105">
    <property type="entry name" value="Cell_wall_hydrolase_SleB"/>
</dbReference>
<dbReference type="RefSeq" id="WP_129257781.1">
    <property type="nucleotide sequence ID" value="NZ_SDKC01000001.1"/>
</dbReference>
<feature type="region of interest" description="Disordered" evidence="4">
    <location>
        <begin position="38"/>
        <end position="104"/>
    </location>
</feature>
<feature type="repeat" description="Cell wall-binding" evidence="2">
    <location>
        <begin position="130"/>
        <end position="149"/>
    </location>
</feature>
<feature type="chain" id="PRO_5039695660" description="Cell wall hydrolase SleB domain-containing protein" evidence="5">
    <location>
        <begin position="25"/>
        <end position="618"/>
    </location>
</feature>
<dbReference type="Proteomes" id="UP000290106">
    <property type="component" value="Unassembled WGS sequence"/>
</dbReference>
<comment type="caution">
    <text evidence="7">The sequence shown here is derived from an EMBL/GenBank/DDBJ whole genome shotgun (WGS) entry which is preliminary data.</text>
</comment>
<dbReference type="InterPro" id="IPR042047">
    <property type="entry name" value="SleB_dom1"/>
</dbReference>
<evidence type="ECO:0000256" key="5">
    <source>
        <dbReference type="SAM" id="SignalP"/>
    </source>
</evidence>
<dbReference type="Pfam" id="PF01473">
    <property type="entry name" value="Choline_bind_1"/>
    <property type="match status" value="2"/>
</dbReference>
<dbReference type="GO" id="GO:0016787">
    <property type="term" value="F:hydrolase activity"/>
    <property type="evidence" value="ECO:0007669"/>
    <property type="project" value="InterPro"/>
</dbReference>
<evidence type="ECO:0000256" key="4">
    <source>
        <dbReference type="SAM" id="MobiDB-lite"/>
    </source>
</evidence>
<proteinExistence type="predicted"/>
<feature type="compositionally biased region" description="Basic and acidic residues" evidence="4">
    <location>
        <begin position="77"/>
        <end position="90"/>
    </location>
</feature>
<protein>
    <recommendedName>
        <fullName evidence="6">Cell wall hydrolase SleB domain-containing protein</fullName>
    </recommendedName>
</protein>
<dbReference type="OrthoDB" id="177750at2"/>
<feature type="coiled-coil region" evidence="3">
    <location>
        <begin position="527"/>
        <end position="561"/>
    </location>
</feature>
<dbReference type="EMBL" id="SDKC01000001">
    <property type="protein sequence ID" value="RXS75288.1"/>
    <property type="molecule type" value="Genomic_DNA"/>
</dbReference>
<dbReference type="Gene3D" id="2.10.270.10">
    <property type="entry name" value="Cholin Binding"/>
    <property type="match status" value="3"/>
</dbReference>
<feature type="compositionally biased region" description="Polar residues" evidence="4">
    <location>
        <begin position="91"/>
        <end position="100"/>
    </location>
</feature>
<evidence type="ECO:0000256" key="1">
    <source>
        <dbReference type="ARBA" id="ARBA00022737"/>
    </source>
</evidence>
<evidence type="ECO:0000313" key="8">
    <source>
        <dbReference type="Proteomes" id="UP000290106"/>
    </source>
</evidence>
<feature type="domain" description="Cell wall hydrolase SleB" evidence="6">
    <location>
        <begin position="484"/>
        <end position="551"/>
    </location>
</feature>